<dbReference type="InterPro" id="IPR036047">
    <property type="entry name" value="F-box-like_dom_sf"/>
</dbReference>
<dbReference type="CDD" id="cd09917">
    <property type="entry name" value="F-box_SF"/>
    <property type="match status" value="1"/>
</dbReference>
<feature type="domain" description="F-box" evidence="1">
    <location>
        <begin position="8"/>
        <end position="59"/>
    </location>
</feature>
<evidence type="ECO:0000313" key="2">
    <source>
        <dbReference type="EMBL" id="CAF1158196.1"/>
    </source>
</evidence>
<evidence type="ECO:0000259" key="1">
    <source>
        <dbReference type="PROSITE" id="PS50181"/>
    </source>
</evidence>
<reference evidence="3" key="1">
    <citation type="submission" date="2021-02" db="EMBL/GenBank/DDBJ databases">
        <authorList>
            <person name="Nowell W R."/>
        </authorList>
    </citation>
    <scope>NUCLEOTIDE SEQUENCE</scope>
</reference>
<sequence length="103" mass="12350">KSSSLIHVTNLGILPNELLLEIFEYLNAIDLLFAFLNLNSQIDRLFESYQYLRLNFQYVQKTKLNWIYNRLNVKQIQPLTLSNNNDDTYVEIFLIFNPYHYTI</sequence>
<dbReference type="AlphaFoldDB" id="A0A8S2MQ32"/>
<dbReference type="EMBL" id="CAJNOK010012201">
    <property type="protein sequence ID" value="CAF1158196.1"/>
    <property type="molecule type" value="Genomic_DNA"/>
</dbReference>
<dbReference type="InterPro" id="IPR001810">
    <property type="entry name" value="F-box_dom"/>
</dbReference>
<comment type="caution">
    <text evidence="3">The sequence shown here is derived from an EMBL/GenBank/DDBJ whole genome shotgun (WGS) entry which is preliminary data.</text>
</comment>
<evidence type="ECO:0000313" key="3">
    <source>
        <dbReference type="EMBL" id="CAF3969715.1"/>
    </source>
</evidence>
<gene>
    <name evidence="2" type="ORF">OVA965_LOCUS21954</name>
    <name evidence="3" type="ORF">TMI583_LOCUS22665</name>
</gene>
<organism evidence="3 4">
    <name type="scientific">Didymodactylos carnosus</name>
    <dbReference type="NCBI Taxonomy" id="1234261"/>
    <lineage>
        <taxon>Eukaryota</taxon>
        <taxon>Metazoa</taxon>
        <taxon>Spiralia</taxon>
        <taxon>Gnathifera</taxon>
        <taxon>Rotifera</taxon>
        <taxon>Eurotatoria</taxon>
        <taxon>Bdelloidea</taxon>
        <taxon>Philodinida</taxon>
        <taxon>Philodinidae</taxon>
        <taxon>Didymodactylos</taxon>
    </lineage>
</organism>
<dbReference type="PROSITE" id="PS50181">
    <property type="entry name" value="FBOX"/>
    <property type="match status" value="1"/>
</dbReference>
<dbReference type="SUPFAM" id="SSF81383">
    <property type="entry name" value="F-box domain"/>
    <property type="match status" value="1"/>
</dbReference>
<proteinExistence type="predicted"/>
<accession>A0A8S2MQ32</accession>
<dbReference type="Proteomes" id="UP000682733">
    <property type="component" value="Unassembled WGS sequence"/>
</dbReference>
<name>A0A8S2MQ32_9BILA</name>
<feature type="non-terminal residue" evidence="3">
    <location>
        <position position="1"/>
    </location>
</feature>
<dbReference type="EMBL" id="CAJOBA010033721">
    <property type="protein sequence ID" value="CAF3969715.1"/>
    <property type="molecule type" value="Genomic_DNA"/>
</dbReference>
<dbReference type="Pfam" id="PF00646">
    <property type="entry name" value="F-box"/>
    <property type="match status" value="1"/>
</dbReference>
<evidence type="ECO:0000313" key="4">
    <source>
        <dbReference type="Proteomes" id="UP000682733"/>
    </source>
</evidence>
<protein>
    <recommendedName>
        <fullName evidence="1">F-box domain-containing protein</fullName>
    </recommendedName>
</protein>
<dbReference type="Proteomes" id="UP000677228">
    <property type="component" value="Unassembled WGS sequence"/>
</dbReference>